<dbReference type="SUPFAM" id="SSF53335">
    <property type="entry name" value="S-adenosyl-L-methionine-dependent methyltransferases"/>
    <property type="match status" value="1"/>
</dbReference>
<name>A0A177EAT8_9MICR</name>
<dbReference type="PANTHER" id="PTHR23290:SF0">
    <property type="entry name" value="RRNA N6-ADENOSINE-METHYLTRANSFERASE METTL5"/>
    <property type="match status" value="1"/>
</dbReference>
<dbReference type="VEuPathDB" id="MicrosporidiaDB:NEDG_01047"/>
<dbReference type="Gene3D" id="3.40.50.150">
    <property type="entry name" value="Vaccinia Virus protein VP39"/>
    <property type="match status" value="1"/>
</dbReference>
<evidence type="ECO:0000259" key="1">
    <source>
        <dbReference type="Pfam" id="PF05175"/>
    </source>
</evidence>
<evidence type="ECO:0000313" key="2">
    <source>
        <dbReference type="EMBL" id="OAG28908.1"/>
    </source>
</evidence>
<dbReference type="InterPro" id="IPR007848">
    <property type="entry name" value="Small_mtfrase_dom"/>
</dbReference>
<gene>
    <name evidence="2" type="ORF">NEDG_01047</name>
</gene>
<keyword evidence="3" id="KW-1185">Reference proteome</keyword>
<dbReference type="PROSITE" id="PS01131">
    <property type="entry name" value="RRNA_A_DIMETH"/>
    <property type="match status" value="1"/>
</dbReference>
<dbReference type="CDD" id="cd02440">
    <property type="entry name" value="AdoMet_MTases"/>
    <property type="match status" value="1"/>
</dbReference>
<dbReference type="AlphaFoldDB" id="A0A177EAT8"/>
<sequence>MRAKEAKWALDRIEGFARPKIRHEQYKTPSELASLATHVMAVENGDIRGKKILDVGCGTGMLSAAAMVYGASSVVGIEIDSSLREVYTKNLLTVCDEGFSFIEADVLQAPPSSCIEFDTAVVNPPFGTKSNKGIDVCFLEYALSRARVVYSMHKTSTRAYFQAKYKGRIRVVSKMLFELPRTYSFHQKETKHIEVDLIRVESETA</sequence>
<evidence type="ECO:0000313" key="3">
    <source>
        <dbReference type="Proteomes" id="UP000185944"/>
    </source>
</evidence>
<reference evidence="2 3" key="1">
    <citation type="submission" date="2016-02" db="EMBL/GenBank/DDBJ databases">
        <title>Discovery of a natural microsporidian pathogen with a broad tissue tropism in Caenorhabditis elegans.</title>
        <authorList>
            <person name="Luallen R.J."/>
            <person name="Reinke A.W."/>
            <person name="Tong L."/>
            <person name="Botts M.R."/>
            <person name="Felix M.-A."/>
            <person name="Troemel E.R."/>
        </authorList>
    </citation>
    <scope>NUCLEOTIDE SEQUENCE [LARGE SCALE GENOMIC DNA]</scope>
    <source>
        <strain evidence="2 3">JUm2807</strain>
    </source>
</reference>
<dbReference type="InterPro" id="IPR029063">
    <property type="entry name" value="SAM-dependent_MTases_sf"/>
</dbReference>
<dbReference type="InterPro" id="IPR020596">
    <property type="entry name" value="rRNA_Ade_Mease_Trfase_CS"/>
</dbReference>
<dbReference type="RefSeq" id="XP_067543653.1">
    <property type="nucleotide sequence ID" value="XM_067688465.1"/>
</dbReference>
<dbReference type="PRINTS" id="PR00507">
    <property type="entry name" value="N12N6MTFRASE"/>
</dbReference>
<dbReference type="OrthoDB" id="7848332at2759"/>
<dbReference type="GO" id="GO:0000179">
    <property type="term" value="F:rRNA (adenine-N6,N6-)-dimethyltransferase activity"/>
    <property type="evidence" value="ECO:0007669"/>
    <property type="project" value="InterPro"/>
</dbReference>
<dbReference type="GeneID" id="93647397"/>
<organism evidence="2 3">
    <name type="scientific">Nematocida displodere</name>
    <dbReference type="NCBI Taxonomy" id="1805483"/>
    <lineage>
        <taxon>Eukaryota</taxon>
        <taxon>Fungi</taxon>
        <taxon>Fungi incertae sedis</taxon>
        <taxon>Microsporidia</taxon>
        <taxon>Nematocida</taxon>
    </lineage>
</organism>
<dbReference type="EMBL" id="LTDL01000042">
    <property type="protein sequence ID" value="OAG28908.1"/>
    <property type="molecule type" value="Genomic_DNA"/>
</dbReference>
<dbReference type="InterPro" id="IPR051720">
    <property type="entry name" value="rRNA_MeTrfase/Polyamine_Synth"/>
</dbReference>
<proteinExistence type="predicted"/>
<protein>
    <recommendedName>
        <fullName evidence="1">Methyltransferase small domain-containing protein</fullName>
    </recommendedName>
</protein>
<feature type="domain" description="Methyltransferase small" evidence="1">
    <location>
        <begin position="48"/>
        <end position="132"/>
    </location>
</feature>
<dbReference type="Proteomes" id="UP000185944">
    <property type="component" value="Unassembled WGS sequence"/>
</dbReference>
<dbReference type="PANTHER" id="PTHR23290">
    <property type="entry name" value="RRNA N6-ADENOSINE-METHYLTRANSFERASE METTL5"/>
    <property type="match status" value="1"/>
</dbReference>
<comment type="caution">
    <text evidence="2">The sequence shown here is derived from an EMBL/GenBank/DDBJ whole genome shotgun (WGS) entry which is preliminary data.</text>
</comment>
<accession>A0A177EAT8</accession>
<dbReference type="GO" id="GO:0008988">
    <property type="term" value="F:rRNA (adenine-N6-)-methyltransferase activity"/>
    <property type="evidence" value="ECO:0007669"/>
    <property type="project" value="TreeGrafter"/>
</dbReference>
<dbReference type="Pfam" id="PF05175">
    <property type="entry name" value="MTS"/>
    <property type="match status" value="1"/>
</dbReference>